<name>A0A6C0Y0K2_9GAMM</name>
<dbReference type="EMBL" id="CP044455">
    <property type="protein sequence ID" value="QIC69669.1"/>
    <property type="molecule type" value="Genomic_DNA"/>
</dbReference>
<accession>A0A6C0Y0K2</accession>
<gene>
    <name evidence="1" type="ORF">FSC09_04235</name>
</gene>
<proteinExistence type="predicted"/>
<dbReference type="RefSeq" id="WP_152342450.1">
    <property type="nucleotide sequence ID" value="NZ_CP044018.1"/>
</dbReference>
<sequence length="110" mass="12344">MKPLFAMACCTLLSACMFGNSQELKRAEQLLAQFECHNIETALMTHSAINSYHEHALVAARQKASRYVEQYREGEQQSSLAVDEIVQQQYQLYTAACQSLGGIFPKAEQP</sequence>
<protein>
    <submittedName>
        <fullName evidence="1">Uncharacterized protein</fullName>
    </submittedName>
</protein>
<reference evidence="1 2" key="1">
    <citation type="submission" date="2019-09" db="EMBL/GenBank/DDBJ databases">
        <title>Non-baumannii Acinetobacter spp. carrying blaNDM-1 isolated in China.</title>
        <authorList>
            <person name="Cui C."/>
            <person name="Chen C."/>
            <person name="Sun J."/>
            <person name="Liu Y."/>
        </authorList>
    </citation>
    <scope>NUCLEOTIDE SEQUENCE [LARGE SCALE GENOMIC DNA]</scope>
    <source>
        <strain evidence="1 2">B18</strain>
    </source>
</reference>
<organism evidence="1 2">
    <name type="scientific">Acinetobacter indicus</name>
    <dbReference type="NCBI Taxonomy" id="756892"/>
    <lineage>
        <taxon>Bacteria</taxon>
        <taxon>Pseudomonadati</taxon>
        <taxon>Pseudomonadota</taxon>
        <taxon>Gammaproteobacteria</taxon>
        <taxon>Moraxellales</taxon>
        <taxon>Moraxellaceae</taxon>
        <taxon>Acinetobacter</taxon>
    </lineage>
</organism>
<dbReference type="PROSITE" id="PS51257">
    <property type="entry name" value="PROKAR_LIPOPROTEIN"/>
    <property type="match status" value="1"/>
</dbReference>
<evidence type="ECO:0000313" key="2">
    <source>
        <dbReference type="Proteomes" id="UP000503440"/>
    </source>
</evidence>
<dbReference type="Proteomes" id="UP000503440">
    <property type="component" value="Chromosome"/>
</dbReference>
<dbReference type="AlphaFoldDB" id="A0A6C0Y0K2"/>
<evidence type="ECO:0000313" key="1">
    <source>
        <dbReference type="EMBL" id="QIC69669.1"/>
    </source>
</evidence>